<dbReference type="Gene3D" id="1.20.120.520">
    <property type="entry name" value="nmb1532 protein domain like"/>
    <property type="match status" value="1"/>
</dbReference>
<dbReference type="InterPro" id="IPR012312">
    <property type="entry name" value="Hemerythrin-like"/>
</dbReference>
<keyword evidence="2" id="KW-0472">Membrane</keyword>
<evidence type="ECO:0000259" key="3">
    <source>
        <dbReference type="Pfam" id="PF01814"/>
    </source>
</evidence>
<dbReference type="Proteomes" id="UP000533269">
    <property type="component" value="Unassembled WGS sequence"/>
</dbReference>
<gene>
    <name evidence="4" type="ORF">FHR75_003405</name>
</gene>
<proteinExistence type="predicted"/>
<sequence length="233" mass="25657">MTNPRQNGLRSVADQSEDERGGPGSILSRQSRDHAELDELMSSYDATSDPGERGRIVAEVGERALRHAFAEETVLFPAYRRLLADGDDELTRHIEGDHQTVNEALEALQRADPASADYDATVRHAFEVIRHDAHDEEDDLLPRLQQVAGVHELRAIGAAWELQRRTSPTRPHPRIPREPPGNVLTGIPLAVSDRVKDGVDHLLPVGSTRRRLAAPVVVVAVVAVLVIGGRRRS</sequence>
<dbReference type="PANTHER" id="PTHR35585">
    <property type="entry name" value="HHE DOMAIN PROTEIN (AFU_ORTHOLOGUE AFUA_4G00730)"/>
    <property type="match status" value="1"/>
</dbReference>
<evidence type="ECO:0000256" key="2">
    <source>
        <dbReference type="SAM" id="Phobius"/>
    </source>
</evidence>
<keyword evidence="2" id="KW-1133">Transmembrane helix</keyword>
<feature type="transmembrane region" description="Helical" evidence="2">
    <location>
        <begin position="212"/>
        <end position="229"/>
    </location>
</feature>
<organism evidence="4 5">
    <name type="scientific">Kineococcus radiotolerans</name>
    <dbReference type="NCBI Taxonomy" id="131568"/>
    <lineage>
        <taxon>Bacteria</taxon>
        <taxon>Bacillati</taxon>
        <taxon>Actinomycetota</taxon>
        <taxon>Actinomycetes</taxon>
        <taxon>Kineosporiales</taxon>
        <taxon>Kineosporiaceae</taxon>
        <taxon>Kineococcus</taxon>
    </lineage>
</organism>
<accession>A0A7W4TPC2</accession>
<dbReference type="Pfam" id="PF01814">
    <property type="entry name" value="Hemerythrin"/>
    <property type="match status" value="1"/>
</dbReference>
<evidence type="ECO:0000256" key="1">
    <source>
        <dbReference type="SAM" id="MobiDB-lite"/>
    </source>
</evidence>
<reference evidence="4 5" key="1">
    <citation type="submission" date="2020-08" db="EMBL/GenBank/DDBJ databases">
        <title>The Agave Microbiome: Exploring the role of microbial communities in plant adaptations to desert environments.</title>
        <authorList>
            <person name="Partida-Martinez L.P."/>
        </authorList>
    </citation>
    <scope>NUCLEOTIDE SEQUENCE [LARGE SCALE GENOMIC DNA]</scope>
    <source>
        <strain evidence="4 5">AS2.23</strain>
    </source>
</reference>
<reference evidence="4 5" key="2">
    <citation type="submission" date="2020-08" db="EMBL/GenBank/DDBJ databases">
        <authorList>
            <person name="Partida-Martinez L."/>
            <person name="Huntemann M."/>
            <person name="Clum A."/>
            <person name="Wang J."/>
            <person name="Palaniappan K."/>
            <person name="Ritter S."/>
            <person name="Chen I.-M."/>
            <person name="Stamatis D."/>
            <person name="Reddy T."/>
            <person name="O'Malley R."/>
            <person name="Daum C."/>
            <person name="Shapiro N."/>
            <person name="Ivanova N."/>
            <person name="Kyrpides N."/>
            <person name="Woyke T."/>
        </authorList>
    </citation>
    <scope>NUCLEOTIDE SEQUENCE [LARGE SCALE GENOMIC DNA]</scope>
    <source>
        <strain evidence="4 5">AS2.23</strain>
    </source>
</reference>
<dbReference type="EMBL" id="JACHVY010000003">
    <property type="protein sequence ID" value="MBB2902574.1"/>
    <property type="molecule type" value="Genomic_DNA"/>
</dbReference>
<dbReference type="PANTHER" id="PTHR35585:SF1">
    <property type="entry name" value="HHE DOMAIN PROTEIN (AFU_ORTHOLOGUE AFUA_4G00730)"/>
    <property type="match status" value="1"/>
</dbReference>
<feature type="domain" description="Hemerythrin-like" evidence="3">
    <location>
        <begin position="31"/>
        <end position="144"/>
    </location>
</feature>
<protein>
    <submittedName>
        <fullName evidence="4">Hemerythrin superfamily protein</fullName>
    </submittedName>
</protein>
<keyword evidence="2" id="KW-0812">Transmembrane</keyword>
<comment type="caution">
    <text evidence="4">The sequence shown here is derived from an EMBL/GenBank/DDBJ whole genome shotgun (WGS) entry which is preliminary data.</text>
</comment>
<evidence type="ECO:0000313" key="5">
    <source>
        <dbReference type="Proteomes" id="UP000533269"/>
    </source>
</evidence>
<feature type="region of interest" description="Disordered" evidence="1">
    <location>
        <begin position="1"/>
        <end position="53"/>
    </location>
</feature>
<dbReference type="AlphaFoldDB" id="A0A7W4TPC2"/>
<evidence type="ECO:0000313" key="4">
    <source>
        <dbReference type="EMBL" id="MBB2902574.1"/>
    </source>
</evidence>
<name>A0A7W4TPC2_KINRA</name>
<dbReference type="RefSeq" id="WP_183392318.1">
    <property type="nucleotide sequence ID" value="NZ_JACHVY010000003.1"/>
</dbReference>